<organism evidence="7 8">
    <name type="scientific">Sulfitobacter undariae</name>
    <dbReference type="NCBI Taxonomy" id="1563671"/>
    <lineage>
        <taxon>Bacteria</taxon>
        <taxon>Pseudomonadati</taxon>
        <taxon>Pseudomonadota</taxon>
        <taxon>Alphaproteobacteria</taxon>
        <taxon>Rhodobacterales</taxon>
        <taxon>Roseobacteraceae</taxon>
        <taxon>Sulfitobacter</taxon>
    </lineage>
</organism>
<evidence type="ECO:0000313" key="7">
    <source>
        <dbReference type="EMBL" id="MBB3995918.1"/>
    </source>
</evidence>
<dbReference type="InterPro" id="IPR044068">
    <property type="entry name" value="CB"/>
</dbReference>
<name>A0A7W6E727_9RHOB</name>
<keyword evidence="8" id="KW-1185">Reference proteome</keyword>
<dbReference type="InterPro" id="IPR050090">
    <property type="entry name" value="Tyrosine_recombinase_XerCD"/>
</dbReference>
<evidence type="ECO:0000259" key="6">
    <source>
        <dbReference type="PROSITE" id="PS51900"/>
    </source>
</evidence>
<protein>
    <submittedName>
        <fullName evidence="7">Integrase</fullName>
    </submittedName>
</protein>
<evidence type="ECO:0000256" key="2">
    <source>
        <dbReference type="ARBA" id="ARBA00023125"/>
    </source>
</evidence>
<accession>A0A7W6E727</accession>
<dbReference type="Pfam" id="PF00589">
    <property type="entry name" value="Phage_integrase"/>
    <property type="match status" value="1"/>
</dbReference>
<dbReference type="GO" id="GO:0003677">
    <property type="term" value="F:DNA binding"/>
    <property type="evidence" value="ECO:0007669"/>
    <property type="project" value="UniProtKB-UniRule"/>
</dbReference>
<feature type="domain" description="Tyr recombinase" evidence="5">
    <location>
        <begin position="156"/>
        <end position="334"/>
    </location>
</feature>
<evidence type="ECO:0000259" key="5">
    <source>
        <dbReference type="PROSITE" id="PS51898"/>
    </source>
</evidence>
<sequence length="362" mass="40755">MPFRTKKTKVYQYDIVVRGSRLRGSCGTEDYEEAKAVEARVRADANRHVARGSNYTLSEALGTYIKDRIFGTASEGTTKSQARVLLSYIDGGKRLSELTNADLMRYVAKHRATCANSTVNRHLQMLGRAIRHMGKVYKTPLPELDYKGAETKEARERVRELTPGEQQAIFSSLPQEYHAFVAFALMTGARISTITGLLWRDVDMVNREMTFRLKGDDIMIFPINDELAALLSALPRSNVLAHRKLVFTRVDGHSLERIPIVASGGVFGTVFRKALDDAGVDNFRFHDLRHTFATRMLRRTQNISLVSKMLGHKDIATTMRYAHVLTSDMRNALDDFSVMGVGMKTSNPRISPRPSLKVNKNQ</sequence>
<dbReference type="InterPro" id="IPR013762">
    <property type="entry name" value="Integrase-like_cat_sf"/>
</dbReference>
<evidence type="ECO:0000256" key="1">
    <source>
        <dbReference type="ARBA" id="ARBA00022908"/>
    </source>
</evidence>
<feature type="domain" description="Core-binding (CB)" evidence="6">
    <location>
        <begin position="55"/>
        <end position="134"/>
    </location>
</feature>
<proteinExistence type="predicted"/>
<evidence type="ECO:0000313" key="8">
    <source>
        <dbReference type="Proteomes" id="UP000530268"/>
    </source>
</evidence>
<dbReference type="Proteomes" id="UP000530268">
    <property type="component" value="Unassembled WGS sequence"/>
</dbReference>
<evidence type="ECO:0000256" key="3">
    <source>
        <dbReference type="ARBA" id="ARBA00023172"/>
    </source>
</evidence>
<dbReference type="SUPFAM" id="SSF56349">
    <property type="entry name" value="DNA breaking-rejoining enzymes"/>
    <property type="match status" value="1"/>
</dbReference>
<comment type="caution">
    <text evidence="7">The sequence shown here is derived from an EMBL/GenBank/DDBJ whole genome shotgun (WGS) entry which is preliminary data.</text>
</comment>
<dbReference type="InterPro" id="IPR011010">
    <property type="entry name" value="DNA_brk_join_enz"/>
</dbReference>
<dbReference type="AlphaFoldDB" id="A0A7W6E727"/>
<reference evidence="7 8" key="1">
    <citation type="submission" date="2020-08" db="EMBL/GenBank/DDBJ databases">
        <title>Genomic Encyclopedia of Type Strains, Phase IV (KMG-IV): sequencing the most valuable type-strain genomes for metagenomic binning, comparative biology and taxonomic classification.</title>
        <authorList>
            <person name="Goeker M."/>
        </authorList>
    </citation>
    <scope>NUCLEOTIDE SEQUENCE [LARGE SCALE GENOMIC DNA]</scope>
    <source>
        <strain evidence="7 8">DSM 102234</strain>
    </source>
</reference>
<keyword evidence="2 4" id="KW-0238">DNA-binding</keyword>
<evidence type="ECO:0000256" key="4">
    <source>
        <dbReference type="PROSITE-ProRule" id="PRU01248"/>
    </source>
</evidence>
<dbReference type="PANTHER" id="PTHR30349:SF64">
    <property type="entry name" value="PROPHAGE INTEGRASE INTD-RELATED"/>
    <property type="match status" value="1"/>
</dbReference>
<dbReference type="PROSITE" id="PS51900">
    <property type="entry name" value="CB"/>
    <property type="match status" value="1"/>
</dbReference>
<dbReference type="RefSeq" id="WP_184568169.1">
    <property type="nucleotide sequence ID" value="NZ_JACIEI010000022.1"/>
</dbReference>
<dbReference type="InterPro" id="IPR002104">
    <property type="entry name" value="Integrase_catalytic"/>
</dbReference>
<dbReference type="PROSITE" id="PS51898">
    <property type="entry name" value="TYR_RECOMBINASE"/>
    <property type="match status" value="1"/>
</dbReference>
<gene>
    <name evidence="7" type="ORF">GGR95_003584</name>
</gene>
<dbReference type="EMBL" id="JACIEI010000022">
    <property type="protein sequence ID" value="MBB3995918.1"/>
    <property type="molecule type" value="Genomic_DNA"/>
</dbReference>
<dbReference type="PANTHER" id="PTHR30349">
    <property type="entry name" value="PHAGE INTEGRASE-RELATED"/>
    <property type="match status" value="1"/>
</dbReference>
<keyword evidence="3" id="KW-0233">DNA recombination</keyword>
<dbReference type="Gene3D" id="1.10.443.10">
    <property type="entry name" value="Intergrase catalytic core"/>
    <property type="match status" value="1"/>
</dbReference>
<dbReference type="GO" id="GO:0015074">
    <property type="term" value="P:DNA integration"/>
    <property type="evidence" value="ECO:0007669"/>
    <property type="project" value="UniProtKB-KW"/>
</dbReference>
<dbReference type="GO" id="GO:0006310">
    <property type="term" value="P:DNA recombination"/>
    <property type="evidence" value="ECO:0007669"/>
    <property type="project" value="UniProtKB-KW"/>
</dbReference>
<dbReference type="CDD" id="cd00796">
    <property type="entry name" value="INT_Rci_Hp1_C"/>
    <property type="match status" value="1"/>
</dbReference>
<keyword evidence="1" id="KW-0229">DNA integration</keyword>